<feature type="region of interest" description="Disordered" evidence="1">
    <location>
        <begin position="290"/>
        <end position="322"/>
    </location>
</feature>
<dbReference type="EMBL" id="KV454004">
    <property type="protein sequence ID" value="ODQ46065.1"/>
    <property type="molecule type" value="Genomic_DNA"/>
</dbReference>
<dbReference type="Proteomes" id="UP000094455">
    <property type="component" value="Unassembled WGS sequence"/>
</dbReference>
<dbReference type="InterPro" id="IPR042326">
    <property type="entry name" value="Ctk3"/>
</dbReference>
<feature type="compositionally biased region" description="Polar residues" evidence="1">
    <location>
        <begin position="313"/>
        <end position="322"/>
    </location>
</feature>
<dbReference type="STRING" id="763406.A0A1E3NIV2"/>
<feature type="domain" description="CTD kinase subunit gamma Ctk3 N-terminal" evidence="2">
    <location>
        <begin position="1"/>
        <end position="108"/>
    </location>
</feature>
<dbReference type="GeneID" id="30176624"/>
<reference evidence="4 5" key="1">
    <citation type="journal article" date="2016" name="Proc. Natl. Acad. Sci. U.S.A.">
        <title>Comparative genomics of biotechnologically important yeasts.</title>
        <authorList>
            <person name="Riley R."/>
            <person name="Haridas S."/>
            <person name="Wolfe K.H."/>
            <person name="Lopes M.R."/>
            <person name="Hittinger C.T."/>
            <person name="Goeker M."/>
            <person name="Salamov A.A."/>
            <person name="Wisecaver J.H."/>
            <person name="Long T.M."/>
            <person name="Calvey C.H."/>
            <person name="Aerts A.L."/>
            <person name="Barry K.W."/>
            <person name="Choi C."/>
            <person name="Clum A."/>
            <person name="Coughlan A.Y."/>
            <person name="Deshpande S."/>
            <person name="Douglass A.P."/>
            <person name="Hanson S.J."/>
            <person name="Klenk H.-P."/>
            <person name="LaButti K.M."/>
            <person name="Lapidus A."/>
            <person name="Lindquist E.A."/>
            <person name="Lipzen A.M."/>
            <person name="Meier-Kolthoff J.P."/>
            <person name="Ohm R.A."/>
            <person name="Otillar R.P."/>
            <person name="Pangilinan J.L."/>
            <person name="Peng Y."/>
            <person name="Rokas A."/>
            <person name="Rosa C.A."/>
            <person name="Scheuner C."/>
            <person name="Sibirny A.A."/>
            <person name="Slot J.C."/>
            <person name="Stielow J.B."/>
            <person name="Sun H."/>
            <person name="Kurtzman C.P."/>
            <person name="Blackwell M."/>
            <person name="Grigoriev I.V."/>
            <person name="Jeffries T.W."/>
        </authorList>
    </citation>
    <scope>NUCLEOTIDE SEQUENCE [LARGE SCALE GENOMIC DNA]</scope>
    <source>
        <strain evidence="4 5">NRRL Y-2026</strain>
    </source>
</reference>
<evidence type="ECO:0000259" key="2">
    <source>
        <dbReference type="Pfam" id="PF12243"/>
    </source>
</evidence>
<dbReference type="RefSeq" id="XP_019017178.1">
    <property type="nucleotide sequence ID" value="XM_019159937.1"/>
</dbReference>
<dbReference type="GO" id="GO:0070692">
    <property type="term" value="C:CTDK-1 complex"/>
    <property type="evidence" value="ECO:0007669"/>
    <property type="project" value="InterPro"/>
</dbReference>
<dbReference type="PANTHER" id="PTHR28291">
    <property type="entry name" value="CTD KINASE SUBUNIT GAMMA"/>
    <property type="match status" value="1"/>
</dbReference>
<evidence type="ECO:0000259" key="3">
    <source>
        <dbReference type="Pfam" id="PF12350"/>
    </source>
</evidence>
<name>A0A1E3NIV2_9ASCO</name>
<evidence type="ECO:0000256" key="1">
    <source>
        <dbReference type="SAM" id="MobiDB-lite"/>
    </source>
</evidence>
<organism evidence="4 5">
    <name type="scientific">Pichia membranifaciens NRRL Y-2026</name>
    <dbReference type="NCBI Taxonomy" id="763406"/>
    <lineage>
        <taxon>Eukaryota</taxon>
        <taxon>Fungi</taxon>
        <taxon>Dikarya</taxon>
        <taxon>Ascomycota</taxon>
        <taxon>Saccharomycotina</taxon>
        <taxon>Pichiomycetes</taxon>
        <taxon>Pichiales</taxon>
        <taxon>Pichiaceae</taxon>
        <taxon>Pichia</taxon>
    </lineage>
</organism>
<dbReference type="GO" id="GO:0032786">
    <property type="term" value="P:positive regulation of DNA-templated transcription, elongation"/>
    <property type="evidence" value="ECO:0007669"/>
    <property type="project" value="InterPro"/>
</dbReference>
<dbReference type="InterPro" id="IPR024638">
    <property type="entry name" value="Ctk3_N"/>
</dbReference>
<accession>A0A1E3NIV2</accession>
<feature type="domain" description="CTD kinase subunit gamma Ctk3 C-terminal" evidence="3">
    <location>
        <begin position="330"/>
        <end position="391"/>
    </location>
</feature>
<evidence type="ECO:0008006" key="6">
    <source>
        <dbReference type="Google" id="ProtNLM"/>
    </source>
</evidence>
<gene>
    <name evidence="4" type="ORF">PICMEDRAFT_12503</name>
</gene>
<proteinExistence type="predicted"/>
<evidence type="ECO:0000313" key="5">
    <source>
        <dbReference type="Proteomes" id="UP000094455"/>
    </source>
</evidence>
<feature type="compositionally biased region" description="Polar residues" evidence="1">
    <location>
        <begin position="453"/>
        <end position="469"/>
    </location>
</feature>
<dbReference type="GO" id="GO:0045943">
    <property type="term" value="P:positive regulation of transcription by RNA polymerase I"/>
    <property type="evidence" value="ECO:0007669"/>
    <property type="project" value="TreeGrafter"/>
</dbReference>
<dbReference type="Pfam" id="PF12350">
    <property type="entry name" value="CTK3_C"/>
    <property type="match status" value="1"/>
</dbReference>
<protein>
    <recommendedName>
        <fullName evidence="6">CID domain-containing protein</fullName>
    </recommendedName>
</protein>
<dbReference type="InterPro" id="IPR024637">
    <property type="entry name" value="Ctk3_C"/>
</dbReference>
<evidence type="ECO:0000313" key="4">
    <source>
        <dbReference type="EMBL" id="ODQ46065.1"/>
    </source>
</evidence>
<feature type="compositionally biased region" description="Low complexity" evidence="1">
    <location>
        <begin position="293"/>
        <end position="312"/>
    </location>
</feature>
<dbReference type="PANTHER" id="PTHR28291:SF1">
    <property type="entry name" value="CTD KINASE SUBUNIT GAMMA"/>
    <property type="match status" value="1"/>
</dbReference>
<feature type="region of interest" description="Disordered" evidence="1">
    <location>
        <begin position="403"/>
        <end position="469"/>
    </location>
</feature>
<dbReference type="OrthoDB" id="21266at2759"/>
<feature type="compositionally biased region" description="Polar residues" evidence="1">
    <location>
        <begin position="415"/>
        <end position="425"/>
    </location>
</feature>
<sequence>MDSFELQMQLTGLLMGLNSSKQASFEICNFLIRNYVTQEDLYPALLDVLPKLDINKRLNFFQFIDDFLTLVTTEPKYKDNDIIFNYAFLIISDLHKILQYVLPETPSNVTDSSIAGAEAGVPKRSDIRTLANLPFCYSMLVHISKLFNLQVLAQFQKKYNSNLLTETDIDNVKRGLYFDEKSMYMENVEPTKSSHVDDYVNSSPKATDDSHQQQLEDNYIPEKINQGLIAAWDFIIKKRKQSEYEFLLIDYLDDPFHIKPMESTSKIPNSGANINNTSSPTIFNTSVKNTEDGATAKTPAKTPGKTPAKTPGNVSSQTPSNSNILSLTQSLILQRIEADRERQKRGKETLWEVERPSGTIKLAEFEYIYDTLQPYDEVGDKPIIDEMENLYELCTFREAGITKAANKSHPPPTKQKPSNRSSSTKAKSRGKTAYDSQDLFYSNHKTKRPRTHPNMSSKNTYIPNSNSNEYMDSRLYDGYYDYDSEWYYKNGRQSNSKRGGYGYERKR</sequence>
<keyword evidence="5" id="KW-1185">Reference proteome</keyword>
<feature type="region of interest" description="Disordered" evidence="1">
    <location>
        <begin position="192"/>
        <end position="213"/>
    </location>
</feature>
<dbReference type="AlphaFoldDB" id="A0A1E3NIV2"/>
<dbReference type="Pfam" id="PF12243">
    <property type="entry name" value="CTK3"/>
    <property type="match status" value="1"/>
</dbReference>